<evidence type="ECO:0000259" key="7">
    <source>
        <dbReference type="PROSITE" id="PS50089"/>
    </source>
</evidence>
<feature type="region of interest" description="Disordered" evidence="6">
    <location>
        <begin position="1"/>
        <end position="26"/>
    </location>
</feature>
<keyword evidence="2 4" id="KW-0863">Zinc-finger</keyword>
<evidence type="ECO:0000313" key="8">
    <source>
        <dbReference type="EMBL" id="KAE9408575.1"/>
    </source>
</evidence>
<proteinExistence type="predicted"/>
<keyword evidence="5" id="KW-0175">Coiled coil</keyword>
<dbReference type="PROSITE" id="PS50089">
    <property type="entry name" value="ZF_RING_2"/>
    <property type="match status" value="1"/>
</dbReference>
<dbReference type="PROSITE" id="PS00518">
    <property type="entry name" value="ZF_RING_1"/>
    <property type="match status" value="1"/>
</dbReference>
<organism evidence="8 9">
    <name type="scientific">Gymnopus androsaceus JB14</name>
    <dbReference type="NCBI Taxonomy" id="1447944"/>
    <lineage>
        <taxon>Eukaryota</taxon>
        <taxon>Fungi</taxon>
        <taxon>Dikarya</taxon>
        <taxon>Basidiomycota</taxon>
        <taxon>Agaricomycotina</taxon>
        <taxon>Agaricomycetes</taxon>
        <taxon>Agaricomycetidae</taxon>
        <taxon>Agaricales</taxon>
        <taxon>Marasmiineae</taxon>
        <taxon>Omphalotaceae</taxon>
        <taxon>Gymnopus</taxon>
    </lineage>
</organism>
<accession>A0A6A4IJ59</accession>
<gene>
    <name evidence="8" type="ORF">BT96DRAFT_970499</name>
</gene>
<evidence type="ECO:0000256" key="2">
    <source>
        <dbReference type="ARBA" id="ARBA00022771"/>
    </source>
</evidence>
<reference evidence="8" key="1">
    <citation type="journal article" date="2019" name="Environ. Microbiol.">
        <title>Fungal ecological strategies reflected in gene transcription - a case study of two litter decomposers.</title>
        <authorList>
            <person name="Barbi F."/>
            <person name="Kohler A."/>
            <person name="Barry K."/>
            <person name="Baskaran P."/>
            <person name="Daum C."/>
            <person name="Fauchery L."/>
            <person name="Ihrmark K."/>
            <person name="Kuo A."/>
            <person name="LaButti K."/>
            <person name="Lipzen A."/>
            <person name="Morin E."/>
            <person name="Grigoriev I.V."/>
            <person name="Henrissat B."/>
            <person name="Lindahl B."/>
            <person name="Martin F."/>
        </authorList>
    </citation>
    <scope>NUCLEOTIDE SEQUENCE</scope>
    <source>
        <strain evidence="8">JB14</strain>
    </source>
</reference>
<dbReference type="InterPro" id="IPR018957">
    <property type="entry name" value="Znf_C3HC4_RING-type"/>
</dbReference>
<protein>
    <recommendedName>
        <fullName evidence="7">RING-type domain-containing protein</fullName>
    </recommendedName>
</protein>
<evidence type="ECO:0000256" key="3">
    <source>
        <dbReference type="ARBA" id="ARBA00022833"/>
    </source>
</evidence>
<dbReference type="Proteomes" id="UP000799118">
    <property type="component" value="Unassembled WGS sequence"/>
</dbReference>
<dbReference type="InterPro" id="IPR013083">
    <property type="entry name" value="Znf_RING/FYVE/PHD"/>
</dbReference>
<dbReference type="AlphaFoldDB" id="A0A6A4IJ59"/>
<dbReference type="InterPro" id="IPR017907">
    <property type="entry name" value="Znf_RING_CS"/>
</dbReference>
<keyword evidence="3" id="KW-0862">Zinc</keyword>
<dbReference type="Gene3D" id="3.30.40.10">
    <property type="entry name" value="Zinc/RING finger domain, C3HC4 (zinc finger)"/>
    <property type="match status" value="1"/>
</dbReference>
<feature type="compositionally biased region" description="Polar residues" evidence="6">
    <location>
        <begin position="10"/>
        <end position="19"/>
    </location>
</feature>
<feature type="domain" description="RING-type" evidence="7">
    <location>
        <begin position="146"/>
        <end position="223"/>
    </location>
</feature>
<feature type="coiled-coil region" evidence="5">
    <location>
        <begin position="47"/>
        <end position="109"/>
    </location>
</feature>
<feature type="region of interest" description="Disordered" evidence="6">
    <location>
        <begin position="245"/>
        <end position="284"/>
    </location>
</feature>
<evidence type="ECO:0000256" key="4">
    <source>
        <dbReference type="PROSITE-ProRule" id="PRU00175"/>
    </source>
</evidence>
<keyword evidence="1" id="KW-0479">Metal-binding</keyword>
<sequence length="284" mass="32232">MPPVRETRQTKVNSGSKANQPPPKPIVIHSDVIEISDSEDDVPAASLKRKSSLVLSLERNVKKLKEENQMHKNEEKNLKAELARVKKKLEKAKHETEAIKNDKHNLAAQLVRSQSEVIHLQSQVSSNPVPSKTCLPISEIEDDVTCEICTMKMWTPYILECGHMYCQCCLQDWFSTTLAQHLAAHPNYNINQQQMQMPYGMEHYMHLFANTMPQPKYTCPSCREELRNPPIEAFNVKSIVRAVASVEGESSPRKETGSSSRRKGKAPAVREDPWSGFFRKKPKA</sequence>
<dbReference type="EMBL" id="ML769390">
    <property type="protein sequence ID" value="KAE9408575.1"/>
    <property type="molecule type" value="Genomic_DNA"/>
</dbReference>
<dbReference type="GO" id="GO:0008270">
    <property type="term" value="F:zinc ion binding"/>
    <property type="evidence" value="ECO:0007669"/>
    <property type="project" value="UniProtKB-KW"/>
</dbReference>
<keyword evidence="9" id="KW-1185">Reference proteome</keyword>
<name>A0A6A4IJ59_9AGAR</name>
<dbReference type="SMART" id="SM00184">
    <property type="entry name" value="RING"/>
    <property type="match status" value="1"/>
</dbReference>
<dbReference type="SUPFAM" id="SSF57850">
    <property type="entry name" value="RING/U-box"/>
    <property type="match status" value="1"/>
</dbReference>
<evidence type="ECO:0000256" key="5">
    <source>
        <dbReference type="SAM" id="Coils"/>
    </source>
</evidence>
<evidence type="ECO:0000256" key="1">
    <source>
        <dbReference type="ARBA" id="ARBA00022723"/>
    </source>
</evidence>
<evidence type="ECO:0000313" key="9">
    <source>
        <dbReference type="Proteomes" id="UP000799118"/>
    </source>
</evidence>
<evidence type="ECO:0000256" key="6">
    <source>
        <dbReference type="SAM" id="MobiDB-lite"/>
    </source>
</evidence>
<dbReference type="InterPro" id="IPR001841">
    <property type="entry name" value="Znf_RING"/>
</dbReference>
<dbReference type="Pfam" id="PF00097">
    <property type="entry name" value="zf-C3HC4"/>
    <property type="match status" value="1"/>
</dbReference>
<dbReference type="OrthoDB" id="3219336at2759"/>